<dbReference type="EMBL" id="JACHMM010000001">
    <property type="protein sequence ID" value="MBB5791686.1"/>
    <property type="molecule type" value="Genomic_DNA"/>
</dbReference>
<gene>
    <name evidence="8" type="ORF">HD601_006261</name>
</gene>
<dbReference type="EC" id="4.1.99.1" evidence="8"/>
<reference evidence="8 9" key="1">
    <citation type="submission" date="2020-08" db="EMBL/GenBank/DDBJ databases">
        <title>Sequencing the genomes of 1000 actinobacteria strains.</title>
        <authorList>
            <person name="Klenk H.-P."/>
        </authorList>
    </citation>
    <scope>NUCLEOTIDE SEQUENCE [LARGE SCALE GENOMIC DNA]</scope>
    <source>
        <strain evidence="8 9">DSM 102122</strain>
    </source>
</reference>
<proteinExistence type="inferred from homology"/>
<dbReference type="InterPro" id="IPR015422">
    <property type="entry name" value="PyrdxlP-dep_Trfase_small"/>
</dbReference>
<keyword evidence="4 8" id="KW-0456">Lyase</keyword>
<accession>A0A7W9GXR0</accession>
<dbReference type="Gene3D" id="3.90.1150.10">
    <property type="entry name" value="Aspartate Aminotransferase, domain 1"/>
    <property type="match status" value="1"/>
</dbReference>
<comment type="similarity">
    <text evidence="2">Belongs to the beta-eliminating lyase family.</text>
</comment>
<sequence length="477" mass="50717">MPAFMEPFRIKAVEPIPFPTAAERRRALGDAGFNLFRVPARAITIDLLTDSGTSAMSSAQWAALLDGDESYAGARSYERFEAVVRELTGYEQVIPVHQGRAAERILLGRLLRPGDVSVANTHFDTTRASVEAAGATAVDLPSEEPAPAPFGGDISVPALRRLLEGPDGAGVRCVVLTVTNNAGGGQPVSLDNVAAARELCTAHGVALLLDASRFAENAYLITERDPAHAGRAPRDVAREVFALADGCWASLKKDGIANIGGLIALRDPELARRCRDHLIAVEGFPTYGGLAGRDLDALAQGLREVTEPAYLRYRAQTARWFGDRLAEAGLPVLQPTGCHAVYVDAAQLLPHVPAHQFPATALANELYLAGAVRVTELGTLVFGRPDPAGGDDLPAPRELVRFCLPRRVYTKSHLEYVAETAATVVAKAAEIPGYRVVEQTGSLRHFTAVLAPTSPRGPAGPGEPPPRARTNGPPAPR</sequence>
<dbReference type="PANTHER" id="PTHR32325:SF4">
    <property type="entry name" value="TRYPTOPHANASE"/>
    <property type="match status" value="1"/>
</dbReference>
<dbReference type="Gene3D" id="3.40.640.10">
    <property type="entry name" value="Type I PLP-dependent aspartate aminotransferase-like (Major domain)"/>
    <property type="match status" value="1"/>
</dbReference>
<keyword evidence="3 5" id="KW-0663">Pyridoxal phosphate</keyword>
<evidence type="ECO:0000256" key="2">
    <source>
        <dbReference type="ARBA" id="ARBA00009721"/>
    </source>
</evidence>
<comment type="caution">
    <text evidence="8">The sequence shown here is derived from an EMBL/GenBank/DDBJ whole genome shotgun (WGS) entry which is preliminary data.</text>
</comment>
<organism evidence="8 9">
    <name type="scientific">Jiangella mangrovi</name>
    <dbReference type="NCBI Taxonomy" id="1524084"/>
    <lineage>
        <taxon>Bacteria</taxon>
        <taxon>Bacillati</taxon>
        <taxon>Actinomycetota</taxon>
        <taxon>Actinomycetes</taxon>
        <taxon>Jiangellales</taxon>
        <taxon>Jiangellaceae</taxon>
        <taxon>Jiangella</taxon>
    </lineage>
</organism>
<comment type="cofactor">
    <cofactor evidence="1 5">
        <name>pyridoxal 5'-phosphate</name>
        <dbReference type="ChEBI" id="CHEBI:597326"/>
    </cofactor>
</comment>
<name>A0A7W9GXR0_9ACTN</name>
<evidence type="ECO:0000256" key="5">
    <source>
        <dbReference type="PIRSR" id="PIRSR611166-50"/>
    </source>
</evidence>
<dbReference type="PANTHER" id="PTHR32325">
    <property type="entry name" value="BETA-ELIMINATING LYASE-LIKE PROTEIN-RELATED"/>
    <property type="match status" value="1"/>
</dbReference>
<evidence type="ECO:0000256" key="3">
    <source>
        <dbReference type="ARBA" id="ARBA00022898"/>
    </source>
</evidence>
<evidence type="ECO:0000259" key="7">
    <source>
        <dbReference type="Pfam" id="PF01212"/>
    </source>
</evidence>
<dbReference type="InterPro" id="IPR001597">
    <property type="entry name" value="ArAA_b-elim_lyase/Thr_aldolase"/>
</dbReference>
<feature type="modified residue" description="N6-(pyridoxal phosphate)lysine" evidence="5">
    <location>
        <position position="253"/>
    </location>
</feature>
<evidence type="ECO:0000313" key="8">
    <source>
        <dbReference type="EMBL" id="MBB5791686.1"/>
    </source>
</evidence>
<dbReference type="Proteomes" id="UP000542813">
    <property type="component" value="Unassembled WGS sequence"/>
</dbReference>
<dbReference type="PIRSF" id="PIRSF001386">
    <property type="entry name" value="Trpase"/>
    <property type="match status" value="1"/>
</dbReference>
<evidence type="ECO:0000313" key="9">
    <source>
        <dbReference type="Proteomes" id="UP000542813"/>
    </source>
</evidence>
<dbReference type="GO" id="GO:0009034">
    <property type="term" value="F:tryptophanase activity"/>
    <property type="evidence" value="ECO:0007669"/>
    <property type="project" value="UniProtKB-EC"/>
</dbReference>
<dbReference type="AlphaFoldDB" id="A0A7W9GXR0"/>
<dbReference type="InterPro" id="IPR011166">
    <property type="entry name" value="Beta-eliminating_lyase"/>
</dbReference>
<dbReference type="RefSeq" id="WP_221441465.1">
    <property type="nucleotide sequence ID" value="NZ_JACHMM010000001.1"/>
</dbReference>
<protein>
    <submittedName>
        <fullName evidence="8">Tryptophanase</fullName>
        <ecNumber evidence="8">4.1.99.1</ecNumber>
    </submittedName>
</protein>
<keyword evidence="9" id="KW-1185">Reference proteome</keyword>
<dbReference type="InterPro" id="IPR015424">
    <property type="entry name" value="PyrdxlP-dep_Trfase"/>
</dbReference>
<evidence type="ECO:0000256" key="6">
    <source>
        <dbReference type="SAM" id="MobiDB-lite"/>
    </source>
</evidence>
<dbReference type="SUPFAM" id="SSF53383">
    <property type="entry name" value="PLP-dependent transferases"/>
    <property type="match status" value="1"/>
</dbReference>
<feature type="region of interest" description="Disordered" evidence="6">
    <location>
        <begin position="450"/>
        <end position="477"/>
    </location>
</feature>
<feature type="compositionally biased region" description="Pro residues" evidence="6">
    <location>
        <begin position="461"/>
        <end position="477"/>
    </location>
</feature>
<dbReference type="Pfam" id="PF01212">
    <property type="entry name" value="Beta_elim_lyase"/>
    <property type="match status" value="1"/>
</dbReference>
<evidence type="ECO:0000256" key="4">
    <source>
        <dbReference type="ARBA" id="ARBA00023239"/>
    </source>
</evidence>
<dbReference type="InterPro" id="IPR015421">
    <property type="entry name" value="PyrdxlP-dep_Trfase_major"/>
</dbReference>
<dbReference type="NCBIfam" id="NF009709">
    <property type="entry name" value="PRK13238.1"/>
    <property type="match status" value="1"/>
</dbReference>
<evidence type="ECO:0000256" key="1">
    <source>
        <dbReference type="ARBA" id="ARBA00001933"/>
    </source>
</evidence>
<feature type="domain" description="Aromatic amino acid beta-eliminating lyase/threonine aldolase" evidence="7">
    <location>
        <begin position="46"/>
        <end position="419"/>
    </location>
</feature>